<name>A0A1G7R9J4_9RHOB</name>
<sequence>MVDVKGVPYPKAVMVYVVFFSLRHAISYCDLEEAMARARGEGRPRHAEPLGGKVCATDCGTSAGEDAAHGDILADG</sequence>
<protein>
    <submittedName>
        <fullName evidence="1">Uncharacterized protein</fullName>
    </submittedName>
</protein>
<reference evidence="1 2" key="1">
    <citation type="submission" date="2016-10" db="EMBL/GenBank/DDBJ databases">
        <authorList>
            <person name="de Groot N.N."/>
        </authorList>
    </citation>
    <scope>NUCLEOTIDE SEQUENCE [LARGE SCALE GENOMIC DNA]</scope>
    <source>
        <strain evidence="1 2">DSM 27375</strain>
    </source>
</reference>
<organism evidence="1 2">
    <name type="scientific">Celeribacter baekdonensis</name>
    <dbReference type="NCBI Taxonomy" id="875171"/>
    <lineage>
        <taxon>Bacteria</taxon>
        <taxon>Pseudomonadati</taxon>
        <taxon>Pseudomonadota</taxon>
        <taxon>Alphaproteobacteria</taxon>
        <taxon>Rhodobacterales</taxon>
        <taxon>Roseobacteraceae</taxon>
        <taxon>Celeribacter</taxon>
    </lineage>
</organism>
<evidence type="ECO:0000313" key="2">
    <source>
        <dbReference type="Proteomes" id="UP000182284"/>
    </source>
</evidence>
<dbReference type="EMBL" id="FNBL01000011">
    <property type="protein sequence ID" value="SDG07403.1"/>
    <property type="molecule type" value="Genomic_DNA"/>
</dbReference>
<accession>A0A1G7R9J4</accession>
<dbReference type="Proteomes" id="UP000182284">
    <property type="component" value="Unassembled WGS sequence"/>
</dbReference>
<evidence type="ECO:0000313" key="1">
    <source>
        <dbReference type="EMBL" id="SDG07403.1"/>
    </source>
</evidence>
<dbReference type="AlphaFoldDB" id="A0A1G7R9J4"/>
<proteinExistence type="predicted"/>
<gene>
    <name evidence="1" type="ORF">SAMN04488117_11186</name>
</gene>